<dbReference type="InterPro" id="IPR024983">
    <property type="entry name" value="CHAT_dom"/>
</dbReference>
<keyword evidence="4" id="KW-1185">Reference proteome</keyword>
<feature type="domain" description="CHAT" evidence="2">
    <location>
        <begin position="1174"/>
        <end position="1463"/>
    </location>
</feature>
<evidence type="ECO:0000259" key="2">
    <source>
        <dbReference type="Pfam" id="PF12770"/>
    </source>
</evidence>
<gene>
    <name evidence="3" type="ORF">B0H17DRAFT_449055</name>
</gene>
<protein>
    <submittedName>
        <fullName evidence="3">CHAT domain-containing protein</fullName>
    </submittedName>
</protein>
<dbReference type="PANTHER" id="PTHR19959:SF119">
    <property type="entry name" value="FUNGAL LIPASE-LIKE DOMAIN-CONTAINING PROTEIN"/>
    <property type="match status" value="1"/>
</dbReference>
<proteinExistence type="predicted"/>
<reference evidence="3" key="1">
    <citation type="submission" date="2023-03" db="EMBL/GenBank/DDBJ databases">
        <title>Massive genome expansion in bonnet fungi (Mycena s.s.) driven by repeated elements and novel gene families across ecological guilds.</title>
        <authorList>
            <consortium name="Lawrence Berkeley National Laboratory"/>
            <person name="Harder C.B."/>
            <person name="Miyauchi S."/>
            <person name="Viragh M."/>
            <person name="Kuo A."/>
            <person name="Thoen E."/>
            <person name="Andreopoulos B."/>
            <person name="Lu D."/>
            <person name="Skrede I."/>
            <person name="Drula E."/>
            <person name="Henrissat B."/>
            <person name="Morin E."/>
            <person name="Kohler A."/>
            <person name="Barry K."/>
            <person name="LaButti K."/>
            <person name="Morin E."/>
            <person name="Salamov A."/>
            <person name="Lipzen A."/>
            <person name="Mereny Z."/>
            <person name="Hegedus B."/>
            <person name="Baldrian P."/>
            <person name="Stursova M."/>
            <person name="Weitz H."/>
            <person name="Taylor A."/>
            <person name="Grigoriev I.V."/>
            <person name="Nagy L.G."/>
            <person name="Martin F."/>
            <person name="Kauserud H."/>
        </authorList>
    </citation>
    <scope>NUCLEOTIDE SEQUENCE</scope>
    <source>
        <strain evidence="3">CBHHK067</strain>
    </source>
</reference>
<dbReference type="Proteomes" id="UP001221757">
    <property type="component" value="Unassembled WGS sequence"/>
</dbReference>
<evidence type="ECO:0000313" key="4">
    <source>
        <dbReference type="Proteomes" id="UP001221757"/>
    </source>
</evidence>
<dbReference type="PANTHER" id="PTHR19959">
    <property type="entry name" value="KINESIN LIGHT CHAIN"/>
    <property type="match status" value="1"/>
</dbReference>
<dbReference type="EMBL" id="JARKIE010000392">
    <property type="protein sequence ID" value="KAJ7645799.1"/>
    <property type="molecule type" value="Genomic_DNA"/>
</dbReference>
<evidence type="ECO:0000313" key="3">
    <source>
        <dbReference type="EMBL" id="KAJ7645799.1"/>
    </source>
</evidence>
<feature type="region of interest" description="Disordered" evidence="1">
    <location>
        <begin position="239"/>
        <end position="259"/>
    </location>
</feature>
<accession>A0AAD7CDP8</accession>
<dbReference type="SUPFAM" id="SSF48452">
    <property type="entry name" value="TPR-like"/>
    <property type="match status" value="1"/>
</dbReference>
<sequence length="1464" mass="162537">MNTSDNLIRAHSLLKESKAACYTSDLDTVMSLLSQAAQALLPSHPNLPECLNLFAAVLIARFSITEDLNDVRKAIGFRCGALGGNIHDLIEPNIIESSPNSPAPQELLLSAYQLLSQFRRSLDAPKISTAIFLYEKAKANQDITHPDRWNTQRALAEALLTRYRATGKEKDLQDGTMLLREQQLFESGYLATLCAAILMQPGPRPVREVALLLEAAGPDDLVAQSLAWEGLSAFAGESRSGSHSLRRRRHSPEEEDEEVDDGIIVPSNMAQKYSSNRDHNQNLGDMALELEDQFEERGQIRFLDKAIKLRRKALQSASRRARDLHLDSLATTLQTRFEAVGDQKDIDEAVDLHRKALSIRVGAHHKRDISLLNLANALRSRFDRLGNRKDIDEAIELLRKLMDMQPSRHLNRLGCLNVLAVALQTRFDNFGVVKDMMEAIQMFRDALAIHSPTDSHRADSLSNLATALKTRFEQSGDVEDMKEAVALHREALSIIPVGHPDRGHALNELANSILAHFRISGDSADIDESVKLHRKALSLYSPDDPERGSVLDDLANALRTRYFQGNNPRDINEFVDLHRQSLAFYPDPHTGRGGRLHNLAVSLQTRYENLGDPHDMTESIELHREALLLHAVPHPDRPKSLTNLADALKTRFDDTGDQKDIDESIRLHRESIQLQPSDKVQVSASNSLANAILSRFEQWRDPQDIVEIIQIYRDSLARCLAPNPDRGSCLNRLANALCTSFHHGDDIRHLEEAINLHREAIAAYSPSHTNHSSALNDLAVALRTRFKKLHNFDDIEEVIELHRTALALRPVPHPARASSLSNLANALFDLHGDLADIEEAISLHREALELHPAPYADRARWLNSLAQCLEFAYIHQKDERYLQQSMATFQEAATYSSAPPITRFGYATSWANIATKHPQTQTSALEAYQIAIGILPQLAALSLDVRSRHQILTTTASSAIGAGAANCAISLGNPGLAVEFLEASRSVFWTQALRLRTPLDDLRAINPKLASEFSKLSQDLEQASFRNNKLNNTGDVALLEAEGERCHHLNEQWARIVGSIQSINEFKDFMRPQGIATLQTAARLGPIVIISPGEPVAHALIVKANETQSVTLPLLTRKRTTYLVDLTRALTSGSDFDLKEFETSRGDSDLKLHRLVGTKEILDPRTREDIFLDLLGALWNEIASPVISALELKKSTNPQRLWWYLAGPLIFLPIHAAGINLNNGQLEDCVSNYVISSYTPTLTTLLNPPEEPLESFKMTTVIVTDAPSNSYLAGARLELAEIERRVPEEWHTVVGETNKATVEATITALGNCSIAHFACHGVQDTVNPLNSGLVLSDGRLGIAELMRRASVGDSNLSLAFLSACETAKGDNSTPDEAMHLAGVMLFAGFRSVIGTMWQMDDRDGPKIAATFYERLFGRFDATSQPLKFPDLAKSAEALHHAVNKLKEGKDAVHLRWVPFVHYGL</sequence>
<dbReference type="InterPro" id="IPR011990">
    <property type="entry name" value="TPR-like_helical_dom_sf"/>
</dbReference>
<dbReference type="Pfam" id="PF12770">
    <property type="entry name" value="CHAT"/>
    <property type="match status" value="1"/>
</dbReference>
<dbReference type="Pfam" id="PF13374">
    <property type="entry name" value="TPR_10"/>
    <property type="match status" value="1"/>
</dbReference>
<organism evidence="3 4">
    <name type="scientific">Mycena rosella</name>
    <name type="common">Pink bonnet</name>
    <name type="synonym">Agaricus rosellus</name>
    <dbReference type="NCBI Taxonomy" id="1033263"/>
    <lineage>
        <taxon>Eukaryota</taxon>
        <taxon>Fungi</taxon>
        <taxon>Dikarya</taxon>
        <taxon>Basidiomycota</taxon>
        <taxon>Agaricomycotina</taxon>
        <taxon>Agaricomycetes</taxon>
        <taxon>Agaricomycetidae</taxon>
        <taxon>Agaricales</taxon>
        <taxon>Marasmiineae</taxon>
        <taxon>Mycenaceae</taxon>
        <taxon>Mycena</taxon>
    </lineage>
</organism>
<comment type="caution">
    <text evidence="3">The sequence shown here is derived from an EMBL/GenBank/DDBJ whole genome shotgun (WGS) entry which is preliminary data.</text>
</comment>
<dbReference type="SUPFAM" id="SSF81901">
    <property type="entry name" value="HCP-like"/>
    <property type="match status" value="1"/>
</dbReference>
<dbReference type="Gene3D" id="1.25.40.10">
    <property type="entry name" value="Tetratricopeptide repeat domain"/>
    <property type="match status" value="4"/>
</dbReference>
<name>A0AAD7CDP8_MYCRO</name>
<evidence type="ECO:0000256" key="1">
    <source>
        <dbReference type="SAM" id="MobiDB-lite"/>
    </source>
</evidence>